<dbReference type="InParanoid" id="F0Y744"/>
<dbReference type="GeneID" id="20228225"/>
<evidence type="ECO:0000313" key="2">
    <source>
        <dbReference type="EMBL" id="EGB08930.1"/>
    </source>
</evidence>
<sequence>MQAVVVTDEAADPEAAAAKVLPPKAHKTSLWRWCALALVVAGGVVAVGLVVGDPRARGGGDDDDGGGDAEAYVTGDMTVEGMTLEDARANEAVFVAAVADLADVQEEYVEVAISAARRRRLTDAVTVDYAIAMPTTDMADDLAAAMSSLTTSDVDAALAASASDAGASSTFAAVACSDLSEPESAAAADGGGDAAAADDAVAALDAQAATFTATIAVERFGGCDALLESKDASRASSWCPVPAAVDENAPRAIRRVRGGTCGWRGYPVMFGAPELLRSAEDGAAADASAGGAADDGFADASAGEAFSGTNAQEEGVDEADTVKATAEGYVFVVGEVRGGEVDSGGAYEDCLHRLSVVRDDGDGVELVAFVDLGPLVTTPEAMFVHGDVLLLYGSAELDYEDEDEEDDAPYWCRGGSEAATVALAFDVSDREHPVLLRRQIFEGRYVTARKVGDFAYLVASKSAWYAAPRASVPFYRDETFDDGFAIDVDDGGSYAEAAGAAGDAVAVCACGDVQYVTAVETALDDFTVVVAVDVSDVAAAKAAPSTKTVLANRAADSAVYCSKENLYLAQTEWAEGDGETYYRTAIVRLALDGADVAYAASYAAPGTLLNQFSLSESALDGTLRVATTSREGSWADTYNNVYVFDESGARLGAVVGLAPGESIKSARFTATRGYLVTFVQTDPLFTISLDDPANPYVMGELKIPGYSAYLHPINASHMLGVGRAADEKTGVERGLQFSLFDVSDELNPRQVAVVEVGDRGSASEALNDHKAFQFWSAGDLRAAGLDRSTGVFALPASLASLSARLELADDDWTATSQWTSGLTYFQGLALYDEMLRPVANVSHHEPGFFDPVYDDAYDYWRTYRNSHDSGAHVTRSLRRGADIFSFSDNHVRKTTLDGALVGEAFLAADFATDDADRYSYGGWYYGGGHGWYF</sequence>
<dbReference type="RefSeq" id="XP_009036063.1">
    <property type="nucleotide sequence ID" value="XM_009037815.1"/>
</dbReference>
<dbReference type="EMBL" id="GL833126">
    <property type="protein sequence ID" value="EGB08930.1"/>
    <property type="molecule type" value="Genomic_DNA"/>
</dbReference>
<dbReference type="OrthoDB" id="10264491at2759"/>
<dbReference type="eggNOG" id="ENOG502SAIA">
    <property type="taxonomic scope" value="Eukaryota"/>
</dbReference>
<accession>F0Y744</accession>
<feature type="transmembrane region" description="Helical" evidence="1">
    <location>
        <begin position="30"/>
        <end position="51"/>
    </location>
</feature>
<evidence type="ECO:0008006" key="4">
    <source>
        <dbReference type="Google" id="ProtNLM"/>
    </source>
</evidence>
<name>F0Y744_AURAN</name>
<organism evidence="3">
    <name type="scientific">Aureococcus anophagefferens</name>
    <name type="common">Harmful bloom alga</name>
    <dbReference type="NCBI Taxonomy" id="44056"/>
    <lineage>
        <taxon>Eukaryota</taxon>
        <taxon>Sar</taxon>
        <taxon>Stramenopiles</taxon>
        <taxon>Ochrophyta</taxon>
        <taxon>Pelagophyceae</taxon>
        <taxon>Pelagomonadales</taxon>
        <taxon>Pelagomonadaceae</taxon>
        <taxon>Aureococcus</taxon>
    </lineage>
</organism>
<evidence type="ECO:0000313" key="3">
    <source>
        <dbReference type="Proteomes" id="UP000002729"/>
    </source>
</evidence>
<keyword evidence="1" id="KW-0812">Transmembrane</keyword>
<keyword evidence="1" id="KW-1133">Transmembrane helix</keyword>
<protein>
    <recommendedName>
        <fullName evidence="4">Beta propeller domain-containing protein</fullName>
    </recommendedName>
</protein>
<keyword evidence="3" id="KW-1185">Reference proteome</keyword>
<proteinExistence type="predicted"/>
<keyword evidence="1" id="KW-0472">Membrane</keyword>
<evidence type="ECO:0000256" key="1">
    <source>
        <dbReference type="SAM" id="Phobius"/>
    </source>
</evidence>
<reference evidence="2 3" key="1">
    <citation type="journal article" date="2011" name="Proc. Natl. Acad. Sci. U.S.A.">
        <title>Niche of harmful alga Aureococcus anophagefferens revealed through ecogenomics.</title>
        <authorList>
            <person name="Gobler C.J."/>
            <person name="Berry D.L."/>
            <person name="Dyhrman S.T."/>
            <person name="Wilhelm S.W."/>
            <person name="Salamov A."/>
            <person name="Lobanov A.V."/>
            <person name="Zhang Y."/>
            <person name="Collier J.L."/>
            <person name="Wurch L.L."/>
            <person name="Kustka A.B."/>
            <person name="Dill B.D."/>
            <person name="Shah M."/>
            <person name="VerBerkmoes N.C."/>
            <person name="Kuo A."/>
            <person name="Terry A."/>
            <person name="Pangilinan J."/>
            <person name="Lindquist E.A."/>
            <person name="Lucas S."/>
            <person name="Paulsen I.T."/>
            <person name="Hattenrath-Lehmann T.K."/>
            <person name="Talmage S.C."/>
            <person name="Walker E.A."/>
            <person name="Koch F."/>
            <person name="Burson A.M."/>
            <person name="Marcoval M.A."/>
            <person name="Tang Y.Z."/>
            <person name="Lecleir G.R."/>
            <person name="Coyne K.J."/>
            <person name="Berg G.M."/>
            <person name="Bertrand E.M."/>
            <person name="Saito M.A."/>
            <person name="Gladyshev V.N."/>
            <person name="Grigoriev I.V."/>
        </authorList>
    </citation>
    <scope>NUCLEOTIDE SEQUENCE [LARGE SCALE GENOMIC DNA]</scope>
    <source>
        <strain evidence="3">CCMP 1984</strain>
    </source>
</reference>
<dbReference type="Proteomes" id="UP000002729">
    <property type="component" value="Unassembled WGS sequence"/>
</dbReference>
<gene>
    <name evidence="2" type="ORF">AURANDRAFT_71445</name>
</gene>
<dbReference type="KEGG" id="aaf:AURANDRAFT_71445"/>
<dbReference type="AlphaFoldDB" id="F0Y744"/>
<dbReference type="InterPro" id="IPR019198">
    <property type="entry name" value="Beta_propeller_containing"/>
</dbReference>
<dbReference type="Pfam" id="PF09826">
    <property type="entry name" value="Beta_propel"/>
    <property type="match status" value="1"/>
</dbReference>